<dbReference type="STRING" id="1123024.GCA_000423625_01369"/>
<organism evidence="3 4">
    <name type="scientific">Pseudonocardia asaccharolytica DSM 44247 = NBRC 16224</name>
    <dbReference type="NCBI Taxonomy" id="1123024"/>
    <lineage>
        <taxon>Bacteria</taxon>
        <taxon>Bacillati</taxon>
        <taxon>Actinomycetota</taxon>
        <taxon>Actinomycetes</taxon>
        <taxon>Pseudonocardiales</taxon>
        <taxon>Pseudonocardiaceae</taxon>
        <taxon>Pseudonocardia</taxon>
    </lineage>
</organism>
<keyword evidence="4" id="KW-1185">Reference proteome</keyword>
<feature type="domain" description="DUF58" evidence="2">
    <location>
        <begin position="205"/>
        <end position="314"/>
    </location>
</feature>
<keyword evidence="1" id="KW-0812">Transmembrane</keyword>
<evidence type="ECO:0000313" key="3">
    <source>
        <dbReference type="EMBL" id="GEL17197.1"/>
    </source>
</evidence>
<comment type="caution">
    <text evidence="3">The sequence shown here is derived from an EMBL/GenBank/DDBJ whole genome shotgun (WGS) entry which is preliminary data.</text>
</comment>
<dbReference type="PANTHER" id="PTHR34351:SF1">
    <property type="entry name" value="SLR1927 PROTEIN"/>
    <property type="match status" value="1"/>
</dbReference>
<keyword evidence="1" id="KW-0472">Membrane</keyword>
<dbReference type="EMBL" id="BJVI01000006">
    <property type="protein sequence ID" value="GEL17197.1"/>
    <property type="molecule type" value="Genomic_DNA"/>
</dbReference>
<feature type="transmembrane region" description="Helical" evidence="1">
    <location>
        <begin position="36"/>
        <end position="54"/>
    </location>
</feature>
<name>A0A511CXJ3_9PSEU</name>
<dbReference type="OrthoDB" id="9812729at2"/>
<dbReference type="InterPro" id="IPR002881">
    <property type="entry name" value="DUF58"/>
</dbReference>
<evidence type="ECO:0000259" key="2">
    <source>
        <dbReference type="Pfam" id="PF01882"/>
    </source>
</evidence>
<evidence type="ECO:0000313" key="4">
    <source>
        <dbReference type="Proteomes" id="UP000321328"/>
    </source>
</evidence>
<dbReference type="RefSeq" id="WP_037056103.1">
    <property type="nucleotide sequence ID" value="NZ_AUII01000004.1"/>
</dbReference>
<dbReference type="PANTHER" id="PTHR34351">
    <property type="entry name" value="SLR1927 PROTEIN-RELATED"/>
    <property type="match status" value="1"/>
</dbReference>
<evidence type="ECO:0000256" key="1">
    <source>
        <dbReference type="SAM" id="Phobius"/>
    </source>
</evidence>
<keyword evidence="1" id="KW-1133">Transmembrane helix</keyword>
<protein>
    <recommendedName>
        <fullName evidence="2">DUF58 domain-containing protein</fullName>
    </recommendedName>
</protein>
<reference evidence="3 4" key="1">
    <citation type="submission" date="2019-07" db="EMBL/GenBank/DDBJ databases">
        <title>Whole genome shotgun sequence of Pseudonocardia asaccharolytica NBRC 16224.</title>
        <authorList>
            <person name="Hosoyama A."/>
            <person name="Uohara A."/>
            <person name="Ohji S."/>
            <person name="Ichikawa N."/>
        </authorList>
    </citation>
    <scope>NUCLEOTIDE SEQUENCE [LARGE SCALE GENOMIC DNA]</scope>
    <source>
        <strain evidence="3 4">NBRC 16224</strain>
    </source>
</reference>
<sequence length="406" mass="42629">MAAGRLSGLTTTGRSVLAAGMATAMCAVVVDERDLLTIGIFVTALPLLALLLTARVRRSVRVERTIAPDRVPVGTPAEVSIELAGGPLLATLRVADAVPDSAGPLPGSPPRFAVHRLPVRTGIRLSYPLRPVLRGSHRIGPLVGRVNDPLGLAEFPRELRPAEQLLVLPAIVGLRGMPPALGGRENTPGPAVARHHGHGAPEAMIRPYRPGDELRRVHWRSTARHDELMVRLEEPPRRGQITVLLDRRDAAHRGRGAESSLEFAVSLAASICAHLTSRGEPVTLVTEDGLQPVGADAGLDPMLDALAAVRPSARAGLAGSPLAATDIVAVLGALEPNEIEELLARRSSGGNAVLLDVRSWDPASRSATPAPDQSAAALRRAGWHVVVVAADSTPDRAWAELTGGPA</sequence>
<dbReference type="Pfam" id="PF01882">
    <property type="entry name" value="DUF58"/>
    <property type="match status" value="1"/>
</dbReference>
<proteinExistence type="predicted"/>
<gene>
    <name evidence="3" type="ORF">PA7_10340</name>
</gene>
<dbReference type="Proteomes" id="UP000321328">
    <property type="component" value="Unassembled WGS sequence"/>
</dbReference>
<accession>A0A511CXJ3</accession>
<dbReference type="AlphaFoldDB" id="A0A511CXJ3"/>